<dbReference type="Pfam" id="PF05157">
    <property type="entry name" value="MshEN"/>
    <property type="match status" value="1"/>
</dbReference>
<dbReference type="SUPFAM" id="SSF52540">
    <property type="entry name" value="P-loop containing nucleoside triphosphate hydrolases"/>
    <property type="match status" value="1"/>
</dbReference>
<evidence type="ECO:0000256" key="2">
    <source>
        <dbReference type="ARBA" id="ARBA00022741"/>
    </source>
</evidence>
<protein>
    <submittedName>
        <fullName evidence="5">Type II secretion system protein E</fullName>
    </submittedName>
</protein>
<keyword evidence="6" id="KW-1185">Reference proteome</keyword>
<dbReference type="Gene3D" id="3.30.300.160">
    <property type="entry name" value="Type II secretion system, protein E, N-terminal domain"/>
    <property type="match status" value="1"/>
</dbReference>
<evidence type="ECO:0000256" key="1">
    <source>
        <dbReference type="ARBA" id="ARBA00006611"/>
    </source>
</evidence>
<keyword evidence="3" id="KW-0067">ATP-binding</keyword>
<sequence>MVVVRKRKSICERLKEKNVLTQEQIDEAIRHQGMEQDKKIGQILLDMGYISEEKLLKELSDQLGVKGKVIRVEDINNEAMSFFDRAYLEGKNIVPIGITSNKIIIAMADPTDVNLIDEINLKTKLIVSPYLALEDNITDVIKEYLEEKTKKTEAKVEGVFAELQNSLDDDFEFLDTRLEDIENRFDSESAPIIRGVDALLMKAIKLKTSDIHIEPYEDEIRVRYRIDGVLVEIKKMPKNLIYGLVSRIKIMSGMDIAEKRLPQDGRFRIKIAGRSVDFRVSTLPTLYGEKIVMRILDKSNMKFDLDGLGFKEDAMEIIRKKISSPYGIILVTGPTGSGKSTTLYSMLKSINTDDVNISTVEDPVEYELKGINQVHCKNEIGLNFANALRTFLRQDPDIIMVGEIRDNETAEIAIKAALTGHLVFSTLHTNDAPSSIHRLIDMGVEPFLISASLLMIQAQRLVRKICPHCKGEHEDPKTLLKSLGEDPEEYENITFYKGKGCSHCNGTGYTGRSVIYEVMPLTDEIKEAVSRRLTTMEIREIARKDGMVTLRETGIKKAVLGETTLEEIIRVTLM</sequence>
<dbReference type="FunFam" id="3.40.50.300:FF:000398">
    <property type="entry name" value="Type IV pilus assembly ATPase PilB"/>
    <property type="match status" value="1"/>
</dbReference>
<keyword evidence="2" id="KW-0547">Nucleotide-binding</keyword>
<dbReference type="InterPro" id="IPR007831">
    <property type="entry name" value="T2SS_GspE_N"/>
</dbReference>
<dbReference type="PANTHER" id="PTHR30258">
    <property type="entry name" value="TYPE II SECRETION SYSTEM PROTEIN GSPE-RELATED"/>
    <property type="match status" value="1"/>
</dbReference>
<dbReference type="Pfam" id="PF00437">
    <property type="entry name" value="T2SSE"/>
    <property type="match status" value="1"/>
</dbReference>
<dbReference type="STRING" id="572544.Ilyop_1834"/>
<dbReference type="EMBL" id="CP002281">
    <property type="protein sequence ID" value="ADO83605.1"/>
    <property type="molecule type" value="Genomic_DNA"/>
</dbReference>
<evidence type="ECO:0000256" key="3">
    <source>
        <dbReference type="ARBA" id="ARBA00022840"/>
    </source>
</evidence>
<evidence type="ECO:0000313" key="5">
    <source>
        <dbReference type="EMBL" id="ADO83605.1"/>
    </source>
</evidence>
<dbReference type="InterPro" id="IPR027417">
    <property type="entry name" value="P-loop_NTPase"/>
</dbReference>
<dbReference type="Gene3D" id="3.30.450.90">
    <property type="match status" value="1"/>
</dbReference>
<dbReference type="PROSITE" id="PS00662">
    <property type="entry name" value="T2SP_E"/>
    <property type="match status" value="1"/>
</dbReference>
<feature type="domain" description="Bacterial type II secretion system protein E" evidence="4">
    <location>
        <begin position="392"/>
        <end position="406"/>
    </location>
</feature>
<dbReference type="OrthoDB" id="9808272at2"/>
<dbReference type="GO" id="GO:0005886">
    <property type="term" value="C:plasma membrane"/>
    <property type="evidence" value="ECO:0007669"/>
    <property type="project" value="TreeGrafter"/>
</dbReference>
<dbReference type="SUPFAM" id="SSF160246">
    <property type="entry name" value="EspE N-terminal domain-like"/>
    <property type="match status" value="1"/>
</dbReference>
<evidence type="ECO:0000313" key="6">
    <source>
        <dbReference type="Proteomes" id="UP000006875"/>
    </source>
</evidence>
<evidence type="ECO:0000259" key="4">
    <source>
        <dbReference type="PROSITE" id="PS00662"/>
    </source>
</evidence>
<dbReference type="CDD" id="cd01129">
    <property type="entry name" value="PulE-GspE-like"/>
    <property type="match status" value="1"/>
</dbReference>
<dbReference type="KEGG" id="ipo:Ilyop_1834"/>
<name>E3H9S6_ILYPC</name>
<dbReference type="Proteomes" id="UP000006875">
    <property type="component" value="Chromosome"/>
</dbReference>
<dbReference type="InterPro" id="IPR037257">
    <property type="entry name" value="T2SS_E_N_sf"/>
</dbReference>
<dbReference type="RefSeq" id="WP_013388267.1">
    <property type="nucleotide sequence ID" value="NC_014632.1"/>
</dbReference>
<reference evidence="5 6" key="1">
    <citation type="journal article" date="2010" name="Stand. Genomic Sci.">
        <title>Complete genome sequence of Ilyobacter polytropus type strain (CuHbu1).</title>
        <authorList>
            <person name="Sikorski J."/>
            <person name="Chertkov O."/>
            <person name="Lapidus A."/>
            <person name="Nolan M."/>
            <person name="Lucas S."/>
            <person name="Del Rio T.G."/>
            <person name="Tice H."/>
            <person name="Cheng J.F."/>
            <person name="Tapia R."/>
            <person name="Han C."/>
            <person name="Goodwin L."/>
            <person name="Pitluck S."/>
            <person name="Liolios K."/>
            <person name="Ivanova N."/>
            <person name="Mavromatis K."/>
            <person name="Mikhailova N."/>
            <person name="Pati A."/>
            <person name="Chen A."/>
            <person name="Palaniappan K."/>
            <person name="Land M."/>
            <person name="Hauser L."/>
            <person name="Chang Y.J."/>
            <person name="Jeffries C.D."/>
            <person name="Brambilla E."/>
            <person name="Yasawong M."/>
            <person name="Rohde M."/>
            <person name="Pukall R."/>
            <person name="Spring S."/>
            <person name="Goker M."/>
            <person name="Woyke T."/>
            <person name="Bristow J."/>
            <person name="Eisen J.A."/>
            <person name="Markowitz V."/>
            <person name="Hugenholtz P."/>
            <person name="Kyrpides N.C."/>
            <person name="Klenk H.P."/>
        </authorList>
    </citation>
    <scope>NUCLEOTIDE SEQUENCE [LARGE SCALE GENOMIC DNA]</scope>
    <source>
        <strain evidence="6">ATCC 51220 / DSM 2926 / LMG 16218 / CuHBu1</strain>
    </source>
</reference>
<dbReference type="GO" id="GO:0005524">
    <property type="term" value="F:ATP binding"/>
    <property type="evidence" value="ECO:0007669"/>
    <property type="project" value="UniProtKB-KW"/>
</dbReference>
<dbReference type="FunFam" id="3.30.450.90:FF:000001">
    <property type="entry name" value="Type II secretion system ATPase GspE"/>
    <property type="match status" value="1"/>
</dbReference>
<dbReference type="PANTHER" id="PTHR30258:SF1">
    <property type="entry name" value="PROTEIN TRANSPORT PROTEIN HOFB HOMOLOG"/>
    <property type="match status" value="1"/>
</dbReference>
<dbReference type="eggNOG" id="COG2804">
    <property type="taxonomic scope" value="Bacteria"/>
</dbReference>
<proteinExistence type="inferred from homology"/>
<accession>E3H9S6</accession>
<dbReference type="AlphaFoldDB" id="E3H9S6"/>
<dbReference type="HOGENOM" id="CLU_013446_10_6_0"/>
<gene>
    <name evidence="5" type="ordered locus">Ilyop_1834</name>
</gene>
<dbReference type="GO" id="GO:0016887">
    <property type="term" value="F:ATP hydrolysis activity"/>
    <property type="evidence" value="ECO:0007669"/>
    <property type="project" value="TreeGrafter"/>
</dbReference>
<organism evidence="5 6">
    <name type="scientific">Ilyobacter polytropus (strain ATCC 51220 / DSM 2926 / LMG 16218 / CuHBu1)</name>
    <dbReference type="NCBI Taxonomy" id="572544"/>
    <lineage>
        <taxon>Bacteria</taxon>
        <taxon>Fusobacteriati</taxon>
        <taxon>Fusobacteriota</taxon>
        <taxon>Fusobacteriia</taxon>
        <taxon>Fusobacteriales</taxon>
        <taxon>Fusobacteriaceae</taxon>
        <taxon>Ilyobacter</taxon>
    </lineage>
</organism>
<dbReference type="InterPro" id="IPR001482">
    <property type="entry name" value="T2SS/T4SS_dom"/>
</dbReference>
<dbReference type="Gene3D" id="3.40.50.300">
    <property type="entry name" value="P-loop containing nucleotide triphosphate hydrolases"/>
    <property type="match status" value="1"/>
</dbReference>
<comment type="similarity">
    <text evidence="1">Belongs to the GSP E family.</text>
</comment>